<evidence type="ECO:0000313" key="2">
    <source>
        <dbReference type="EMBL" id="CAK1549732.1"/>
    </source>
</evidence>
<sequence length="91" mass="9355">MKVTCKTYLGAGDGDVTRTTLVSGGARRTGGQQLSSPRQQRPPSAPRAALHSVRPPGAVGRAAGLASHPHHGCLIPNHTSVGTRQHSLTSA</sequence>
<feature type="region of interest" description="Disordered" evidence="1">
    <location>
        <begin position="11"/>
        <end position="91"/>
    </location>
</feature>
<gene>
    <name evidence="2" type="ORF">LNINA_LOCUS9007</name>
</gene>
<evidence type="ECO:0000313" key="3">
    <source>
        <dbReference type="Proteomes" id="UP001497472"/>
    </source>
</evidence>
<feature type="compositionally biased region" description="Low complexity" evidence="1">
    <location>
        <begin position="32"/>
        <end position="50"/>
    </location>
</feature>
<feature type="compositionally biased region" description="Polar residues" evidence="1">
    <location>
        <begin position="77"/>
        <end position="91"/>
    </location>
</feature>
<reference evidence="2 3" key="1">
    <citation type="submission" date="2023-11" db="EMBL/GenBank/DDBJ databases">
        <authorList>
            <person name="Okamura Y."/>
        </authorList>
    </citation>
    <scope>NUCLEOTIDE SEQUENCE [LARGE SCALE GENOMIC DNA]</scope>
</reference>
<dbReference type="AlphaFoldDB" id="A0AAV1JKA1"/>
<keyword evidence="3" id="KW-1185">Reference proteome</keyword>
<dbReference type="EMBL" id="CAVLEF010000040">
    <property type="protein sequence ID" value="CAK1549732.1"/>
    <property type="molecule type" value="Genomic_DNA"/>
</dbReference>
<organism evidence="2 3">
    <name type="scientific">Leptosia nina</name>
    <dbReference type="NCBI Taxonomy" id="320188"/>
    <lineage>
        <taxon>Eukaryota</taxon>
        <taxon>Metazoa</taxon>
        <taxon>Ecdysozoa</taxon>
        <taxon>Arthropoda</taxon>
        <taxon>Hexapoda</taxon>
        <taxon>Insecta</taxon>
        <taxon>Pterygota</taxon>
        <taxon>Neoptera</taxon>
        <taxon>Endopterygota</taxon>
        <taxon>Lepidoptera</taxon>
        <taxon>Glossata</taxon>
        <taxon>Ditrysia</taxon>
        <taxon>Papilionoidea</taxon>
        <taxon>Pieridae</taxon>
        <taxon>Pierinae</taxon>
        <taxon>Leptosia</taxon>
    </lineage>
</organism>
<comment type="caution">
    <text evidence="2">The sequence shown here is derived from an EMBL/GenBank/DDBJ whole genome shotgun (WGS) entry which is preliminary data.</text>
</comment>
<protein>
    <submittedName>
        <fullName evidence="2">Uncharacterized protein</fullName>
    </submittedName>
</protein>
<name>A0AAV1JKA1_9NEOP</name>
<accession>A0AAV1JKA1</accession>
<evidence type="ECO:0000256" key="1">
    <source>
        <dbReference type="SAM" id="MobiDB-lite"/>
    </source>
</evidence>
<proteinExistence type="predicted"/>
<dbReference type="Proteomes" id="UP001497472">
    <property type="component" value="Unassembled WGS sequence"/>
</dbReference>